<reference evidence="2" key="1">
    <citation type="submission" date="2020-06" db="EMBL/GenBank/DDBJ databases">
        <authorList>
            <person name="Li T."/>
            <person name="Hu X."/>
            <person name="Zhang T."/>
            <person name="Song X."/>
            <person name="Zhang H."/>
            <person name="Dai N."/>
            <person name="Sheng W."/>
            <person name="Hou X."/>
            <person name="Wei L."/>
        </authorList>
    </citation>
    <scope>NUCLEOTIDE SEQUENCE</scope>
    <source>
        <strain evidence="2">KEN1</strain>
        <tissue evidence="2">Leaf</tissue>
    </source>
</reference>
<sequence length="698" mass="78579">MWIAPITPPLHISRPERSSLPLLFIDMDKEKKHLSTIANIVIQRCAQKLGSSVDSLIQEFEREWEPQMSGYSRKLVEFCCSKALMVMCGVIDDTITDGSFSRFTFDMMLAWETPSSEEEETYSECIAKESEEKKVAIATDEQQDDVSLFYSDLMPLLVDREPSAGEDAFVWLGTLVPLVVDMVNGRFTFETLTAPTGNRLHFPAYDKFLKEIDRCIKHLQKQDTPMGVELEDDEFILHVEGTASSQRVVRHIGGASWPGRLTLTNYALYFEASGVISYENALKLDLSKDVGQNVKPVATGPWNILSVDNFMSLLNPLFMFYFYKPPRQEGVVLEFPEMTSSTRRDHWLALVKEVMLLHQFLSKFKVESALEVWEMHARTILGIIRLHAAREMLRIAPPVPESFLIFALLDELPKGDYVLQELAESLKKSNSGHPCSASSILRSLNVSRPCVPCVEPQQTSDSTEIIHPENLSSLESAINQAREEAKETDLAKSTAGALKEEGISQSAQVLIGLLKPLQILVPWSQEIVMWERPMTTSMVVITTLIVIYKELVGLAVSAFLLWAVAKMLQARRERISEKQDKIVISTASNQSTMESIISAQQGLRSAHEIMQQTNIALLKIWSILISKAPKHTNTVMIVMAACAIVLAVIPLKFILMALVVYGFFMTSKLGKCMQSEQGNRRMKEWWDSIPIVPLEIVD</sequence>
<gene>
    <name evidence="2" type="ORF">Slati_3615100</name>
</gene>
<feature type="transmembrane region" description="Helical" evidence="1">
    <location>
        <begin position="538"/>
        <end position="564"/>
    </location>
</feature>
<dbReference type="PANTHER" id="PTHR31860">
    <property type="entry name" value="HEAT-INDUCIBLE TRANSCRIPTION REPRESSOR (DUF639)-RELATED"/>
    <property type="match status" value="1"/>
</dbReference>
<dbReference type="EMBL" id="JACGWN010000013">
    <property type="protein sequence ID" value="KAL0410254.1"/>
    <property type="molecule type" value="Genomic_DNA"/>
</dbReference>
<name>A0AAW2U0E0_9LAMI</name>
<comment type="caution">
    <text evidence="2">The sequence shown here is derived from an EMBL/GenBank/DDBJ whole genome shotgun (WGS) entry which is preliminary data.</text>
</comment>
<proteinExistence type="predicted"/>
<dbReference type="PANTHER" id="PTHR31860:SF5">
    <property type="entry name" value="ARGH (DUF639)"/>
    <property type="match status" value="1"/>
</dbReference>
<evidence type="ECO:0000256" key="1">
    <source>
        <dbReference type="SAM" id="Phobius"/>
    </source>
</evidence>
<accession>A0AAW2U0E0</accession>
<keyword evidence="1" id="KW-0472">Membrane</keyword>
<keyword evidence="1" id="KW-1133">Transmembrane helix</keyword>
<protein>
    <submittedName>
        <fullName evidence="2">Uncharacterized protein</fullName>
    </submittedName>
</protein>
<dbReference type="InterPro" id="IPR006927">
    <property type="entry name" value="DUF639"/>
</dbReference>
<evidence type="ECO:0000313" key="2">
    <source>
        <dbReference type="EMBL" id="KAL0410254.1"/>
    </source>
</evidence>
<feature type="transmembrane region" description="Helical" evidence="1">
    <location>
        <begin position="635"/>
        <end position="664"/>
    </location>
</feature>
<keyword evidence="1" id="KW-0812">Transmembrane</keyword>
<dbReference type="Pfam" id="PF04842">
    <property type="entry name" value="DUF639"/>
    <property type="match status" value="1"/>
</dbReference>
<organism evidence="2">
    <name type="scientific">Sesamum latifolium</name>
    <dbReference type="NCBI Taxonomy" id="2727402"/>
    <lineage>
        <taxon>Eukaryota</taxon>
        <taxon>Viridiplantae</taxon>
        <taxon>Streptophyta</taxon>
        <taxon>Embryophyta</taxon>
        <taxon>Tracheophyta</taxon>
        <taxon>Spermatophyta</taxon>
        <taxon>Magnoliopsida</taxon>
        <taxon>eudicotyledons</taxon>
        <taxon>Gunneridae</taxon>
        <taxon>Pentapetalae</taxon>
        <taxon>asterids</taxon>
        <taxon>lamiids</taxon>
        <taxon>Lamiales</taxon>
        <taxon>Pedaliaceae</taxon>
        <taxon>Sesamum</taxon>
    </lineage>
</organism>
<dbReference type="AlphaFoldDB" id="A0AAW2U0E0"/>
<reference evidence="2" key="2">
    <citation type="journal article" date="2024" name="Plant">
        <title>Genomic evolution and insights into agronomic trait innovations of Sesamum species.</title>
        <authorList>
            <person name="Miao H."/>
            <person name="Wang L."/>
            <person name="Qu L."/>
            <person name="Liu H."/>
            <person name="Sun Y."/>
            <person name="Le M."/>
            <person name="Wang Q."/>
            <person name="Wei S."/>
            <person name="Zheng Y."/>
            <person name="Lin W."/>
            <person name="Duan Y."/>
            <person name="Cao H."/>
            <person name="Xiong S."/>
            <person name="Wang X."/>
            <person name="Wei L."/>
            <person name="Li C."/>
            <person name="Ma Q."/>
            <person name="Ju M."/>
            <person name="Zhao R."/>
            <person name="Li G."/>
            <person name="Mu C."/>
            <person name="Tian Q."/>
            <person name="Mei H."/>
            <person name="Zhang T."/>
            <person name="Gao T."/>
            <person name="Zhang H."/>
        </authorList>
    </citation>
    <scope>NUCLEOTIDE SEQUENCE</scope>
    <source>
        <strain evidence="2">KEN1</strain>
    </source>
</reference>